<feature type="non-terminal residue" evidence="2">
    <location>
        <position position="1"/>
    </location>
</feature>
<keyword evidence="1" id="KW-0472">Membrane</keyword>
<sequence>PVIGLRFKPPDEPINHNPTILLSIDSDTSVTKVVPSNLTLYEKETQCIKHILNADKWGAALLLHPLVKYYLHLKWKKVQWFFWISFALQMLWLLLYGI</sequence>
<feature type="transmembrane region" description="Helical" evidence="1">
    <location>
        <begin position="80"/>
        <end position="97"/>
    </location>
</feature>
<keyword evidence="3" id="KW-1185">Reference proteome</keyword>
<comment type="caution">
    <text evidence="2">The sequence shown here is derived from an EMBL/GenBank/DDBJ whole genome shotgun (WGS) entry which is preliminary data.</text>
</comment>
<dbReference type="Proteomes" id="UP000708208">
    <property type="component" value="Unassembled WGS sequence"/>
</dbReference>
<dbReference type="EMBL" id="CAJVCH010528147">
    <property type="protein sequence ID" value="CAG7823028.1"/>
    <property type="molecule type" value="Genomic_DNA"/>
</dbReference>
<evidence type="ECO:0000313" key="3">
    <source>
        <dbReference type="Proteomes" id="UP000708208"/>
    </source>
</evidence>
<name>A0A8J2KY50_9HEXA</name>
<gene>
    <name evidence="2" type="ORF">AFUS01_LOCUS33266</name>
</gene>
<evidence type="ECO:0000256" key="1">
    <source>
        <dbReference type="SAM" id="Phobius"/>
    </source>
</evidence>
<proteinExistence type="predicted"/>
<organism evidence="2 3">
    <name type="scientific">Allacma fusca</name>
    <dbReference type="NCBI Taxonomy" id="39272"/>
    <lineage>
        <taxon>Eukaryota</taxon>
        <taxon>Metazoa</taxon>
        <taxon>Ecdysozoa</taxon>
        <taxon>Arthropoda</taxon>
        <taxon>Hexapoda</taxon>
        <taxon>Collembola</taxon>
        <taxon>Symphypleona</taxon>
        <taxon>Sminthuridae</taxon>
        <taxon>Allacma</taxon>
    </lineage>
</organism>
<reference evidence="2" key="1">
    <citation type="submission" date="2021-06" db="EMBL/GenBank/DDBJ databases">
        <authorList>
            <person name="Hodson N. C."/>
            <person name="Mongue J. A."/>
            <person name="Jaron S. K."/>
        </authorList>
    </citation>
    <scope>NUCLEOTIDE SEQUENCE</scope>
</reference>
<accession>A0A8J2KY50</accession>
<evidence type="ECO:0000313" key="2">
    <source>
        <dbReference type="EMBL" id="CAG7823028.1"/>
    </source>
</evidence>
<dbReference type="AlphaFoldDB" id="A0A8J2KY50"/>
<protein>
    <submittedName>
        <fullName evidence="2">Uncharacterized protein</fullName>
    </submittedName>
</protein>
<feature type="non-terminal residue" evidence="2">
    <location>
        <position position="98"/>
    </location>
</feature>
<keyword evidence="1" id="KW-1133">Transmembrane helix</keyword>
<keyword evidence="1" id="KW-0812">Transmembrane</keyword>